<keyword evidence="2" id="KW-1185">Reference proteome</keyword>
<protein>
    <submittedName>
        <fullName evidence="1">Uncharacterized protein</fullName>
    </submittedName>
</protein>
<comment type="caution">
    <text evidence="1">The sequence shown here is derived from an EMBL/GenBank/DDBJ whole genome shotgun (WGS) entry which is preliminary data.</text>
</comment>
<reference evidence="1" key="1">
    <citation type="submission" date="2023-05" db="EMBL/GenBank/DDBJ databases">
        <authorList>
            <person name="Zhang X."/>
        </authorList>
    </citation>
    <scope>NUCLEOTIDE SEQUENCE</scope>
    <source>
        <strain evidence="1">BD1B2-1</strain>
    </source>
</reference>
<dbReference type="EMBL" id="JASJOU010000005">
    <property type="protein sequence ID" value="MDJ1502372.1"/>
    <property type="molecule type" value="Genomic_DNA"/>
</dbReference>
<sequence length="360" mass="42532">MQRTILLLLLTSTFLFNCKSKNITISRAFYYWQTHFDINEEEQKYIDSLHVRKLYVRFFDVSYNPVKGAVPIADLYNGIEYYSLYKQCDTVPAILDSLSLEIVPTVFITNFTFEKLTLQDIPALAGKVSNKLDQMITENTNNRYPKTFKEIQFDCDWTQSTKEKFFLFLKEFKRNTPKYRISATIRLYQYKYFEKAGVPPVDRGMLMVYNLTDLHKLKEQNSILDIEEAKQYLTHTEYPLSLDIALPIFSWGIIFRNNKYVDIDRNINSSKAEQCLFLKKNTSNQFTVTTDTVYNNIYLREGDILKIEDISSSQLEEITKFLKPLSAKTDLTVTFFHLDEELLHKYKIQDLEKIYRGFHK</sequence>
<dbReference type="RefSeq" id="WP_314512387.1">
    <property type="nucleotide sequence ID" value="NZ_JASJOU010000005.1"/>
</dbReference>
<accession>A0AAE3R7V8</accession>
<dbReference type="AlphaFoldDB" id="A0AAE3R7V8"/>
<proteinExistence type="predicted"/>
<gene>
    <name evidence="1" type="ORF">QNI22_17025</name>
</gene>
<name>A0AAE3R7V8_9BACT</name>
<evidence type="ECO:0000313" key="2">
    <source>
        <dbReference type="Proteomes" id="UP001232063"/>
    </source>
</evidence>
<organism evidence="1 2">
    <name type="scientific">Xanthocytophaga agilis</name>
    <dbReference type="NCBI Taxonomy" id="3048010"/>
    <lineage>
        <taxon>Bacteria</taxon>
        <taxon>Pseudomonadati</taxon>
        <taxon>Bacteroidota</taxon>
        <taxon>Cytophagia</taxon>
        <taxon>Cytophagales</taxon>
        <taxon>Rhodocytophagaceae</taxon>
        <taxon>Xanthocytophaga</taxon>
    </lineage>
</organism>
<dbReference type="Proteomes" id="UP001232063">
    <property type="component" value="Unassembled WGS sequence"/>
</dbReference>
<evidence type="ECO:0000313" key="1">
    <source>
        <dbReference type="EMBL" id="MDJ1502372.1"/>
    </source>
</evidence>